<feature type="transmembrane region" description="Helical" evidence="12">
    <location>
        <begin position="731"/>
        <end position="754"/>
    </location>
</feature>
<feature type="region of interest" description="Disordered" evidence="11">
    <location>
        <begin position="204"/>
        <end position="274"/>
    </location>
</feature>
<dbReference type="SMART" id="SM00369">
    <property type="entry name" value="LRR_TYP"/>
    <property type="match status" value="6"/>
</dbReference>
<dbReference type="PANTHER" id="PTHR27004">
    <property type="entry name" value="RECEPTOR-LIKE PROTEIN 12 ISOFORM X1"/>
    <property type="match status" value="1"/>
</dbReference>
<dbReference type="Gene3D" id="3.80.10.10">
    <property type="entry name" value="Ribonuclease Inhibitor"/>
    <property type="match status" value="1"/>
</dbReference>
<keyword evidence="10" id="KW-0325">Glycoprotein</keyword>
<dbReference type="PANTHER" id="PTHR27004:SF208">
    <property type="entry name" value="LRR RECEPTOR-LIKE SERINE_THREONINE-PROTEIN KINASE GSO2"/>
    <property type="match status" value="1"/>
</dbReference>
<evidence type="ECO:0008006" key="15">
    <source>
        <dbReference type="Google" id="ProtNLM"/>
    </source>
</evidence>
<evidence type="ECO:0000256" key="5">
    <source>
        <dbReference type="ARBA" id="ARBA00022692"/>
    </source>
</evidence>
<dbReference type="InterPro" id="IPR001611">
    <property type="entry name" value="Leu-rich_rpt"/>
</dbReference>
<evidence type="ECO:0000256" key="11">
    <source>
        <dbReference type="SAM" id="MobiDB-lite"/>
    </source>
</evidence>
<protein>
    <recommendedName>
        <fullName evidence="15">Receptor like protein 33</fullName>
    </recommendedName>
</protein>
<dbReference type="InterPro" id="IPR003591">
    <property type="entry name" value="Leu-rich_rpt_typical-subtyp"/>
</dbReference>
<keyword evidence="6" id="KW-0677">Repeat</keyword>
<evidence type="ECO:0000313" key="14">
    <source>
        <dbReference type="Proteomes" id="UP000436088"/>
    </source>
</evidence>
<sequence length="786" mass="88542">MDSSIKYHSVCSSSKVPLKSLGLLTTPSSIQSTTRNKEEESVAPASANLKERRDGLTFPKLTISPIRRFQLLDSDSDDPSDHEDTGKDILYYLTLILMTPQTTRIQAKTSFSIPQNEDFWKDFSLMDSSRIQTPAFDEKYVSQKVEQLQDLNDPLPPAHRYFFHADPKIQKLVRSCLPFFTPLSMVNNGQHQQSNVSVMDFTSQFRKGESSKQRGAQKASGNNGSTNRRNKSKKPNAENDAFEGWVIPQSSGAIPKNAGKRRVHASGSQSAGHWYTSPEGRKVYVTRTGQELWGQMAYRHYRKFHCTSILSSLSPTPEGLFCYNLKTPFLKTVTVVMITPRHLFRLGSLQYLDLSSNYLYGSPLENTSSLLHFHGLRRLNLASNDFYGTVSSDLLSQLSPVEFSFTRSFLFIRGFQIIFGNLTGLTSLRISRCNLSGPLPITMFNLPKITTLDLSHNHLEAPFPNHDSGWQFILPSLLDLDLSHSTSSFDLVNLSELYLSSNNLSGVIDPGNNTLTDSFPHWLQILDISENEFSGTLPKTLFGNLRAMTERHSHSPPVNFGGIDYDVEYYYTSLNVTTKRLELELTKTLDIFVSMDLSNNKFSGRIPEEVGRLISLQMINFSHNNFTGSIPSSFGNMLALESLDLSSNNLGGSIPSQMKNLRFLEVLNLSHNNLVGQIPHEKQFDTFDNDSYSSNLGLCGLPLSKSCVDHREAEPPAPLVVEHEGSKELSFWQVAMMGYGSGVVLGLSLGYIVFTTGRPWWLVRIIERDLQYKFTKWIRRNKPRRN</sequence>
<evidence type="ECO:0000256" key="10">
    <source>
        <dbReference type="ARBA" id="ARBA00023180"/>
    </source>
</evidence>
<evidence type="ECO:0000256" key="3">
    <source>
        <dbReference type="ARBA" id="ARBA00022475"/>
    </source>
</evidence>
<keyword evidence="9" id="KW-0675">Receptor</keyword>
<dbReference type="Proteomes" id="UP000436088">
    <property type="component" value="Unassembled WGS sequence"/>
</dbReference>
<evidence type="ECO:0000256" key="2">
    <source>
        <dbReference type="ARBA" id="ARBA00009592"/>
    </source>
</evidence>
<evidence type="ECO:0000256" key="7">
    <source>
        <dbReference type="ARBA" id="ARBA00022989"/>
    </source>
</evidence>
<evidence type="ECO:0000256" key="12">
    <source>
        <dbReference type="SAM" id="Phobius"/>
    </source>
</evidence>
<keyword evidence="7 12" id="KW-1133">Transmembrane helix</keyword>
<keyword evidence="5 12" id="KW-0812">Transmembrane</keyword>
<comment type="subcellular location">
    <subcellularLocation>
        <location evidence="1">Cell membrane</location>
        <topology evidence="1">Single-pass type I membrane protein</topology>
    </subcellularLocation>
</comment>
<evidence type="ECO:0000256" key="9">
    <source>
        <dbReference type="ARBA" id="ARBA00023170"/>
    </source>
</evidence>
<dbReference type="FunFam" id="3.80.10.10:FF:000111">
    <property type="entry name" value="LRR receptor-like serine/threonine-protein kinase ERECTA"/>
    <property type="match status" value="1"/>
</dbReference>
<name>A0A6A2XQB9_HIBSY</name>
<keyword evidence="3" id="KW-1003">Cell membrane</keyword>
<dbReference type="InterPro" id="IPR032675">
    <property type="entry name" value="LRR_dom_sf"/>
</dbReference>
<dbReference type="Pfam" id="PF13855">
    <property type="entry name" value="LRR_8"/>
    <property type="match status" value="1"/>
</dbReference>
<comment type="similarity">
    <text evidence="2">Belongs to the RLP family.</text>
</comment>
<keyword evidence="8 12" id="KW-0472">Membrane</keyword>
<evidence type="ECO:0000256" key="1">
    <source>
        <dbReference type="ARBA" id="ARBA00004251"/>
    </source>
</evidence>
<gene>
    <name evidence="13" type="ORF">F3Y22_tig00111852pilonHSYRG00016</name>
</gene>
<dbReference type="SUPFAM" id="SSF52047">
    <property type="entry name" value="RNI-like"/>
    <property type="match status" value="1"/>
</dbReference>
<evidence type="ECO:0000256" key="6">
    <source>
        <dbReference type="ARBA" id="ARBA00022737"/>
    </source>
</evidence>
<proteinExistence type="inferred from homology"/>
<accession>A0A6A2XQB9</accession>
<keyword evidence="14" id="KW-1185">Reference proteome</keyword>
<evidence type="ECO:0000256" key="8">
    <source>
        <dbReference type="ARBA" id="ARBA00023136"/>
    </source>
</evidence>
<dbReference type="GO" id="GO:0005886">
    <property type="term" value="C:plasma membrane"/>
    <property type="evidence" value="ECO:0007669"/>
    <property type="project" value="UniProtKB-SubCell"/>
</dbReference>
<dbReference type="EMBL" id="VEPZ02001453">
    <property type="protein sequence ID" value="KAE8672070.1"/>
    <property type="molecule type" value="Genomic_DNA"/>
</dbReference>
<evidence type="ECO:0000313" key="13">
    <source>
        <dbReference type="EMBL" id="KAE8672070.1"/>
    </source>
</evidence>
<comment type="caution">
    <text evidence="13">The sequence shown here is derived from an EMBL/GenBank/DDBJ whole genome shotgun (WGS) entry which is preliminary data.</text>
</comment>
<organism evidence="13 14">
    <name type="scientific">Hibiscus syriacus</name>
    <name type="common">Rose of Sharon</name>
    <dbReference type="NCBI Taxonomy" id="106335"/>
    <lineage>
        <taxon>Eukaryota</taxon>
        <taxon>Viridiplantae</taxon>
        <taxon>Streptophyta</taxon>
        <taxon>Embryophyta</taxon>
        <taxon>Tracheophyta</taxon>
        <taxon>Spermatophyta</taxon>
        <taxon>Magnoliopsida</taxon>
        <taxon>eudicotyledons</taxon>
        <taxon>Gunneridae</taxon>
        <taxon>Pentapetalae</taxon>
        <taxon>rosids</taxon>
        <taxon>malvids</taxon>
        <taxon>Malvales</taxon>
        <taxon>Malvaceae</taxon>
        <taxon>Malvoideae</taxon>
        <taxon>Hibiscus</taxon>
    </lineage>
</organism>
<evidence type="ECO:0000256" key="4">
    <source>
        <dbReference type="ARBA" id="ARBA00022614"/>
    </source>
</evidence>
<dbReference type="Pfam" id="PF00560">
    <property type="entry name" value="LRR_1"/>
    <property type="match status" value="4"/>
</dbReference>
<dbReference type="PRINTS" id="PR00019">
    <property type="entry name" value="LEURICHRPT"/>
</dbReference>
<dbReference type="AlphaFoldDB" id="A0A6A2XQB9"/>
<reference evidence="13" key="1">
    <citation type="submission" date="2019-09" db="EMBL/GenBank/DDBJ databases">
        <title>Draft genome information of white flower Hibiscus syriacus.</title>
        <authorList>
            <person name="Kim Y.-M."/>
        </authorList>
    </citation>
    <scope>NUCLEOTIDE SEQUENCE [LARGE SCALE GENOMIC DNA]</scope>
    <source>
        <strain evidence="13">YM2019G1</strain>
    </source>
</reference>
<keyword evidence="4" id="KW-0433">Leucine-rich repeat</keyword>